<protein>
    <recommendedName>
        <fullName evidence="4">DUF1440 domain-containing protein</fullName>
    </recommendedName>
</protein>
<gene>
    <name evidence="2" type="ORF">ACFPN2_35475</name>
</gene>
<keyword evidence="1" id="KW-0472">Membrane</keyword>
<evidence type="ECO:0000256" key="1">
    <source>
        <dbReference type="SAM" id="Phobius"/>
    </source>
</evidence>
<feature type="transmembrane region" description="Helical" evidence="1">
    <location>
        <begin position="100"/>
        <end position="119"/>
    </location>
</feature>
<feature type="transmembrane region" description="Helical" evidence="1">
    <location>
        <begin position="131"/>
        <end position="151"/>
    </location>
</feature>
<keyword evidence="3" id="KW-1185">Reference proteome</keyword>
<dbReference type="RefSeq" id="WP_380605584.1">
    <property type="nucleotide sequence ID" value="NZ_JBHSDU010000015.1"/>
</dbReference>
<evidence type="ECO:0000313" key="3">
    <source>
        <dbReference type="Proteomes" id="UP001595904"/>
    </source>
</evidence>
<name>A0ABV8T355_9GAMM</name>
<reference evidence="3" key="1">
    <citation type="journal article" date="2019" name="Int. J. Syst. Evol. Microbiol.">
        <title>The Global Catalogue of Microorganisms (GCM) 10K type strain sequencing project: providing services to taxonomists for standard genome sequencing and annotation.</title>
        <authorList>
            <consortium name="The Broad Institute Genomics Platform"/>
            <consortium name="The Broad Institute Genome Sequencing Center for Infectious Disease"/>
            <person name="Wu L."/>
            <person name="Ma J."/>
        </authorList>
    </citation>
    <scope>NUCLEOTIDE SEQUENCE [LARGE SCALE GENOMIC DNA]</scope>
    <source>
        <strain evidence="3">CGMCC 1.10759</strain>
    </source>
</reference>
<evidence type="ECO:0000313" key="2">
    <source>
        <dbReference type="EMBL" id="MFC4314421.1"/>
    </source>
</evidence>
<sequence>MERAQRELATRAGIVAGLVGGIVIWIYEALVWVGAQNLMPLAGIPRNATGLVFGKQIQESLGWIAYLVGTGIHFVFSMAWGVLFAWLWPYFRERGYEATFLALIYAVIAWIVMHAAIMIASDNHPDYLDPVVIIGGFMSHFFFTIPLALIVKRRLG</sequence>
<feature type="transmembrane region" description="Helical" evidence="1">
    <location>
        <begin position="12"/>
        <end position="35"/>
    </location>
</feature>
<keyword evidence="1" id="KW-0812">Transmembrane</keyword>
<dbReference type="Proteomes" id="UP001595904">
    <property type="component" value="Unassembled WGS sequence"/>
</dbReference>
<organism evidence="2 3">
    <name type="scientific">Steroidobacter flavus</name>
    <dbReference type="NCBI Taxonomy" id="1842136"/>
    <lineage>
        <taxon>Bacteria</taxon>
        <taxon>Pseudomonadati</taxon>
        <taxon>Pseudomonadota</taxon>
        <taxon>Gammaproteobacteria</taxon>
        <taxon>Steroidobacterales</taxon>
        <taxon>Steroidobacteraceae</taxon>
        <taxon>Steroidobacter</taxon>
    </lineage>
</organism>
<proteinExistence type="predicted"/>
<comment type="caution">
    <text evidence="2">The sequence shown here is derived from an EMBL/GenBank/DDBJ whole genome shotgun (WGS) entry which is preliminary data.</text>
</comment>
<feature type="transmembrane region" description="Helical" evidence="1">
    <location>
        <begin position="63"/>
        <end position="88"/>
    </location>
</feature>
<evidence type="ECO:0008006" key="4">
    <source>
        <dbReference type="Google" id="ProtNLM"/>
    </source>
</evidence>
<dbReference type="EMBL" id="JBHSDU010000015">
    <property type="protein sequence ID" value="MFC4314421.1"/>
    <property type="molecule type" value="Genomic_DNA"/>
</dbReference>
<keyword evidence="1" id="KW-1133">Transmembrane helix</keyword>
<accession>A0ABV8T355</accession>